<gene>
    <name evidence="10" type="primary">atpC</name>
    <name evidence="15" type="ORF">DYI23_18810</name>
    <name evidence="14" type="ORF">IG617_19745</name>
</gene>
<protein>
    <recommendedName>
        <fullName evidence="10">ATP synthase epsilon chain</fullName>
    </recommendedName>
    <alternativeName>
        <fullName evidence="10">ATP synthase F1 sector epsilon subunit</fullName>
    </alternativeName>
    <alternativeName>
        <fullName evidence="10">F-ATPase epsilon subunit</fullName>
    </alternativeName>
</protein>
<dbReference type="NCBIfam" id="NF009983">
    <property type="entry name" value="PRK13449.1"/>
    <property type="match status" value="1"/>
</dbReference>
<keyword evidence="6 10" id="KW-0406">Ion transport</keyword>
<evidence type="ECO:0000313" key="17">
    <source>
        <dbReference type="Proteomes" id="UP000705379"/>
    </source>
</evidence>
<comment type="similarity">
    <text evidence="3 10 11">Belongs to the ATPase epsilon chain family.</text>
</comment>
<evidence type="ECO:0000256" key="12">
    <source>
        <dbReference type="SAM" id="Coils"/>
    </source>
</evidence>
<dbReference type="CDD" id="cd12152">
    <property type="entry name" value="F1-ATPase_delta"/>
    <property type="match status" value="1"/>
</dbReference>
<dbReference type="InterPro" id="IPR001469">
    <property type="entry name" value="ATP_synth_F1_dsu/esu"/>
</dbReference>
<keyword evidence="10" id="KW-1003">Cell membrane</keyword>
<feature type="coiled-coil region" evidence="12">
    <location>
        <begin position="92"/>
        <end position="135"/>
    </location>
</feature>
<evidence type="ECO:0000256" key="7">
    <source>
        <dbReference type="ARBA" id="ARBA00023136"/>
    </source>
</evidence>
<dbReference type="Gene3D" id="2.60.15.10">
    <property type="entry name" value="F0F1 ATP synthase delta/epsilon subunit, N-terminal"/>
    <property type="match status" value="1"/>
</dbReference>
<keyword evidence="5 10" id="KW-0375">Hydrogen ion transport</keyword>
<sequence>MADLFQFELVSPERQLLSEQVLEVIVPGTEGEFGVLKNHSPFMSTIKPGILKVRKEGGTLDEYFVRGGFADVANTGLTILAEQATPVSEISADDLATQIKNAEEDVADAKGDDAKQKAEQALSHLRDVAEALKAA</sequence>
<comment type="function">
    <text evidence="1 10">Produces ATP from ADP in the presence of a proton gradient across the membrane.</text>
</comment>
<dbReference type="GO" id="GO:0045259">
    <property type="term" value="C:proton-transporting ATP synthase complex"/>
    <property type="evidence" value="ECO:0007669"/>
    <property type="project" value="UniProtKB-KW"/>
</dbReference>
<feature type="domain" description="ATP synthase F1 complex delta/epsilon subunit N-terminal" evidence="13">
    <location>
        <begin position="5"/>
        <end position="84"/>
    </location>
</feature>
<dbReference type="Proteomes" id="UP000615687">
    <property type="component" value="Unassembled WGS sequence"/>
</dbReference>
<keyword evidence="7 10" id="KW-0472">Membrane</keyword>
<evidence type="ECO:0000256" key="9">
    <source>
        <dbReference type="ARBA" id="ARBA00023310"/>
    </source>
</evidence>
<comment type="caution">
    <text evidence="15">The sequence shown here is derived from an EMBL/GenBank/DDBJ whole genome shotgun (WGS) entry which is preliminary data.</text>
</comment>
<dbReference type="HAMAP" id="MF_00530">
    <property type="entry name" value="ATP_synth_epsil_bac"/>
    <property type="match status" value="1"/>
</dbReference>
<dbReference type="EMBL" id="QTKU01000005">
    <property type="protein sequence ID" value="MBS8262287.1"/>
    <property type="molecule type" value="Genomic_DNA"/>
</dbReference>
<evidence type="ECO:0000313" key="14">
    <source>
        <dbReference type="EMBL" id="MBD8878534.1"/>
    </source>
</evidence>
<dbReference type="NCBIfam" id="NF001851">
    <property type="entry name" value="PRK00571.2-4"/>
    <property type="match status" value="1"/>
</dbReference>
<dbReference type="SUPFAM" id="SSF51344">
    <property type="entry name" value="Epsilon subunit of F1F0-ATP synthase N-terminal domain"/>
    <property type="match status" value="1"/>
</dbReference>
<dbReference type="PANTHER" id="PTHR13822:SF10">
    <property type="entry name" value="ATP SYNTHASE EPSILON CHAIN, CHLOROPLASTIC"/>
    <property type="match status" value="1"/>
</dbReference>
<reference evidence="15" key="3">
    <citation type="journal article" date="2021" name="Microorganisms">
        <title>Bacterial Dimethylsulfoniopropionate Biosynthesis in the East China Sea.</title>
        <authorList>
            <person name="Liu J."/>
            <person name="Zhang Y."/>
            <person name="Liu J."/>
            <person name="Zhong H."/>
            <person name="Williams B.T."/>
            <person name="Zheng Y."/>
            <person name="Curson A.R.J."/>
            <person name="Sun C."/>
            <person name="Sun H."/>
            <person name="Song D."/>
            <person name="Wagner Mackenzie B."/>
            <person name="Bermejo Martinez A."/>
            <person name="Todd J.D."/>
            <person name="Zhang X.H."/>
        </authorList>
    </citation>
    <scope>NUCLEOTIDE SEQUENCE</scope>
    <source>
        <strain evidence="15">AESS21</strain>
    </source>
</reference>
<evidence type="ECO:0000256" key="2">
    <source>
        <dbReference type="ARBA" id="ARBA00004184"/>
    </source>
</evidence>
<dbReference type="Proteomes" id="UP000705379">
    <property type="component" value="Unassembled WGS sequence"/>
</dbReference>
<evidence type="ECO:0000256" key="4">
    <source>
        <dbReference type="ARBA" id="ARBA00022448"/>
    </source>
</evidence>
<evidence type="ECO:0000256" key="11">
    <source>
        <dbReference type="RuleBase" id="RU003656"/>
    </source>
</evidence>
<organism evidence="15 17">
    <name type="scientific">Roseibium polysiphoniae</name>
    <dbReference type="NCBI Taxonomy" id="2571221"/>
    <lineage>
        <taxon>Bacteria</taxon>
        <taxon>Pseudomonadati</taxon>
        <taxon>Pseudomonadota</taxon>
        <taxon>Alphaproteobacteria</taxon>
        <taxon>Hyphomicrobiales</taxon>
        <taxon>Stappiaceae</taxon>
        <taxon>Roseibium</taxon>
    </lineage>
</organism>
<comment type="subunit">
    <text evidence="10 11">F-type ATPases have 2 components, CF(1) - the catalytic core - and CF(0) - the membrane proton channel. CF(1) has five subunits: alpha(3), beta(3), gamma(1), delta(1), epsilon(1). CF(0) has three main subunits: a, b and c.</text>
</comment>
<keyword evidence="9 10" id="KW-0066">ATP synthesis</keyword>
<comment type="subcellular location">
    <subcellularLocation>
        <location evidence="10">Cell membrane</location>
        <topology evidence="10">Peripheral membrane protein</topology>
    </subcellularLocation>
    <subcellularLocation>
        <location evidence="2">Endomembrane system</location>
        <topology evidence="2">Peripheral membrane protein</topology>
    </subcellularLocation>
</comment>
<keyword evidence="4 10" id="KW-0813">Transport</keyword>
<dbReference type="NCBIfam" id="TIGR01216">
    <property type="entry name" value="ATP_synt_epsi"/>
    <property type="match status" value="1"/>
</dbReference>
<evidence type="ECO:0000256" key="1">
    <source>
        <dbReference type="ARBA" id="ARBA00003543"/>
    </source>
</evidence>
<dbReference type="GO" id="GO:0046933">
    <property type="term" value="F:proton-transporting ATP synthase activity, rotational mechanism"/>
    <property type="evidence" value="ECO:0007669"/>
    <property type="project" value="UniProtKB-UniRule"/>
</dbReference>
<dbReference type="GO" id="GO:0005524">
    <property type="term" value="F:ATP binding"/>
    <property type="evidence" value="ECO:0007669"/>
    <property type="project" value="UniProtKB-UniRule"/>
</dbReference>
<name>A0A944CGN1_9HYPH</name>
<evidence type="ECO:0000256" key="10">
    <source>
        <dbReference type="HAMAP-Rule" id="MF_00530"/>
    </source>
</evidence>
<keyword evidence="8 10" id="KW-0139">CF(1)</keyword>
<evidence type="ECO:0000256" key="3">
    <source>
        <dbReference type="ARBA" id="ARBA00005712"/>
    </source>
</evidence>
<dbReference type="Pfam" id="PF02823">
    <property type="entry name" value="ATP-synt_DE_N"/>
    <property type="match status" value="1"/>
</dbReference>
<dbReference type="GO" id="GO:0005886">
    <property type="term" value="C:plasma membrane"/>
    <property type="evidence" value="ECO:0007669"/>
    <property type="project" value="UniProtKB-SubCell"/>
</dbReference>
<keyword evidence="12" id="KW-0175">Coiled coil</keyword>
<dbReference type="InterPro" id="IPR020546">
    <property type="entry name" value="ATP_synth_F1_dsu/esu_N"/>
</dbReference>
<accession>A0A944CGN1</accession>
<dbReference type="GO" id="GO:0012505">
    <property type="term" value="C:endomembrane system"/>
    <property type="evidence" value="ECO:0007669"/>
    <property type="project" value="UniProtKB-SubCell"/>
</dbReference>
<evidence type="ECO:0000256" key="5">
    <source>
        <dbReference type="ARBA" id="ARBA00022781"/>
    </source>
</evidence>
<evidence type="ECO:0000259" key="13">
    <source>
        <dbReference type="Pfam" id="PF02823"/>
    </source>
</evidence>
<dbReference type="RefSeq" id="WP_153770414.1">
    <property type="nucleotide sequence ID" value="NZ_JACYXJ010000007.1"/>
</dbReference>
<keyword evidence="16" id="KW-1185">Reference proteome</keyword>
<reference evidence="14 16" key="2">
    <citation type="submission" date="2020-09" db="EMBL/GenBank/DDBJ databases">
        <title>The genome sequence of type strain Labrenzia polysiphoniae KACC 19711.</title>
        <authorList>
            <person name="Liu Y."/>
        </authorList>
    </citation>
    <scope>NUCLEOTIDE SEQUENCE [LARGE SCALE GENOMIC DNA]</scope>
    <source>
        <strain evidence="14 16">KACC 19711</strain>
    </source>
</reference>
<evidence type="ECO:0000313" key="16">
    <source>
        <dbReference type="Proteomes" id="UP000615687"/>
    </source>
</evidence>
<dbReference type="PANTHER" id="PTHR13822">
    <property type="entry name" value="ATP SYNTHASE DELTA/EPSILON CHAIN"/>
    <property type="match status" value="1"/>
</dbReference>
<reference evidence="15" key="1">
    <citation type="submission" date="2018-08" db="EMBL/GenBank/DDBJ databases">
        <authorList>
            <person name="Jin W."/>
            <person name="Wang H."/>
            <person name="Yang Y."/>
            <person name="Li M."/>
            <person name="Liu J."/>
        </authorList>
    </citation>
    <scope>NUCLEOTIDE SEQUENCE</scope>
    <source>
        <strain evidence="15">AESS21</strain>
    </source>
</reference>
<dbReference type="EMBL" id="JACYXJ010000007">
    <property type="protein sequence ID" value="MBD8878534.1"/>
    <property type="molecule type" value="Genomic_DNA"/>
</dbReference>
<dbReference type="InterPro" id="IPR036771">
    <property type="entry name" value="ATPsynth_dsu/esu_N"/>
</dbReference>
<evidence type="ECO:0000313" key="15">
    <source>
        <dbReference type="EMBL" id="MBS8262287.1"/>
    </source>
</evidence>
<proteinExistence type="inferred from homology"/>
<evidence type="ECO:0000256" key="6">
    <source>
        <dbReference type="ARBA" id="ARBA00023065"/>
    </source>
</evidence>
<evidence type="ECO:0000256" key="8">
    <source>
        <dbReference type="ARBA" id="ARBA00023196"/>
    </source>
</evidence>
<dbReference type="AlphaFoldDB" id="A0A944CGN1"/>